<dbReference type="AlphaFoldDB" id="A0A8E6ESM0"/>
<proteinExistence type="predicted"/>
<dbReference type="PROSITE" id="PS51257">
    <property type="entry name" value="PROKAR_LIPOPROTEIN"/>
    <property type="match status" value="1"/>
</dbReference>
<reference evidence="1" key="1">
    <citation type="submission" date="2021-05" db="EMBL/GenBank/DDBJ databases">
        <title>Complete genome sequence of the cellulolytic planctomycete Telmatocola sphagniphila SP2T and characterization of the first cellulase from planctomycetes.</title>
        <authorList>
            <person name="Rakitin A.L."/>
            <person name="Beletsky A.V."/>
            <person name="Naumoff D.G."/>
            <person name="Kulichevskaya I.S."/>
            <person name="Mardanov A.V."/>
            <person name="Ravin N.V."/>
            <person name="Dedysh S.N."/>
        </authorList>
    </citation>
    <scope>NUCLEOTIDE SEQUENCE</scope>
    <source>
        <strain evidence="1">SP2T</strain>
    </source>
</reference>
<sequence length="111" mass="12045">MRIDRVLVGLVLSTGLVVGCKPPAPETIIEVKNVDPWAQVKATLVNYIKGKPVSSEVTTYDAMIDNIRKIDSAKADILKAGLDEIKKSKGSPVSKARELMKKLDLSDPSVK</sequence>
<dbReference type="EMBL" id="CP074694">
    <property type="protein sequence ID" value="QVL30964.1"/>
    <property type="molecule type" value="Genomic_DNA"/>
</dbReference>
<organism evidence="1 2">
    <name type="scientific">Telmatocola sphagniphila</name>
    <dbReference type="NCBI Taxonomy" id="1123043"/>
    <lineage>
        <taxon>Bacteria</taxon>
        <taxon>Pseudomonadati</taxon>
        <taxon>Planctomycetota</taxon>
        <taxon>Planctomycetia</taxon>
        <taxon>Gemmatales</taxon>
        <taxon>Gemmataceae</taxon>
    </lineage>
</organism>
<dbReference type="KEGG" id="tsph:KIH39_19210"/>
<evidence type="ECO:0000313" key="2">
    <source>
        <dbReference type="Proteomes" id="UP000676194"/>
    </source>
</evidence>
<accession>A0A8E6ESM0</accession>
<protein>
    <submittedName>
        <fullName evidence="1">Uncharacterized protein</fullName>
    </submittedName>
</protein>
<dbReference type="Proteomes" id="UP000676194">
    <property type="component" value="Chromosome"/>
</dbReference>
<evidence type="ECO:0000313" key="1">
    <source>
        <dbReference type="EMBL" id="QVL30964.1"/>
    </source>
</evidence>
<gene>
    <name evidence="1" type="ORF">KIH39_19210</name>
</gene>
<keyword evidence="2" id="KW-1185">Reference proteome</keyword>
<dbReference type="RefSeq" id="WP_213494846.1">
    <property type="nucleotide sequence ID" value="NZ_CP074694.1"/>
</dbReference>
<name>A0A8E6ESM0_9BACT</name>